<keyword evidence="3" id="KW-1185">Reference proteome</keyword>
<dbReference type="EMBL" id="JAHKNI010000017">
    <property type="protein sequence ID" value="MBU3066898.1"/>
    <property type="molecule type" value="Genomic_DNA"/>
</dbReference>
<protein>
    <submittedName>
        <fullName evidence="2">SDR family oxidoreductase</fullName>
    </submittedName>
</protein>
<comment type="caution">
    <text evidence="2">The sequence shown here is derived from an EMBL/GenBank/DDBJ whole genome shotgun (WGS) entry which is preliminary data.</text>
</comment>
<evidence type="ECO:0000313" key="2">
    <source>
        <dbReference type="EMBL" id="MBU3066898.1"/>
    </source>
</evidence>
<dbReference type="RefSeq" id="WP_215922980.1">
    <property type="nucleotide sequence ID" value="NZ_JAHKNI010000017.1"/>
</dbReference>
<accession>A0ABS6BCG1</accession>
<dbReference type="PANTHER" id="PTHR48079:SF9">
    <property type="entry name" value="PUTATIVE-RELATED"/>
    <property type="match status" value="1"/>
</dbReference>
<sequence length="291" mass="30540">MRIFVTGASGWVGSAVVPELISAGHDVVGLVRSDAAAARLAATGARVRRGDLHDLDGLRAGAEDSDGVIHLAFIHDFSNFEENQRIDRAVVDAFGDVLAGSDRPLVIASGLVPHNIGEPGIDTGDMIRPATAAATIRLADRGVRSVVMGLPTTVHGEGDHGFVHALVEAARATGISGYISDGTHTWPAVHRSDAARAFRLAIEKSSAGTVLHAMAESGVPTREIAEAIGKGLDLPVRSISREDALAHFGWVGTFFGMSVTGDSGSLRDQLGWQPTGPTLHEDLAAPYYFKD</sequence>
<organism evidence="2 3">
    <name type="scientific">Nocardia albiluteola</name>
    <dbReference type="NCBI Taxonomy" id="2842303"/>
    <lineage>
        <taxon>Bacteria</taxon>
        <taxon>Bacillati</taxon>
        <taxon>Actinomycetota</taxon>
        <taxon>Actinomycetes</taxon>
        <taxon>Mycobacteriales</taxon>
        <taxon>Nocardiaceae</taxon>
        <taxon>Nocardia</taxon>
    </lineage>
</organism>
<dbReference type="Gene3D" id="3.40.50.720">
    <property type="entry name" value="NAD(P)-binding Rossmann-like Domain"/>
    <property type="match status" value="1"/>
</dbReference>
<gene>
    <name evidence="2" type="ORF">KO481_35930</name>
</gene>
<dbReference type="InterPro" id="IPR001509">
    <property type="entry name" value="Epimerase_deHydtase"/>
</dbReference>
<dbReference type="CDD" id="cd05262">
    <property type="entry name" value="SDR_a7"/>
    <property type="match status" value="1"/>
</dbReference>
<reference evidence="2 3" key="1">
    <citation type="submission" date="2021-06" db="EMBL/GenBank/DDBJ databases">
        <title>Actinomycetes sequencing.</title>
        <authorList>
            <person name="Shan Q."/>
        </authorList>
    </citation>
    <scope>NUCLEOTIDE SEQUENCE [LARGE SCALE GENOMIC DNA]</scope>
    <source>
        <strain evidence="2 3">NEAU-G5</strain>
    </source>
</reference>
<dbReference type="SUPFAM" id="SSF51735">
    <property type="entry name" value="NAD(P)-binding Rossmann-fold domains"/>
    <property type="match status" value="1"/>
</dbReference>
<name>A0ABS6BCG1_9NOCA</name>
<proteinExistence type="predicted"/>
<dbReference type="PANTHER" id="PTHR48079">
    <property type="entry name" value="PROTEIN YEEZ"/>
    <property type="match status" value="1"/>
</dbReference>
<evidence type="ECO:0000259" key="1">
    <source>
        <dbReference type="Pfam" id="PF01370"/>
    </source>
</evidence>
<feature type="domain" description="NAD-dependent epimerase/dehydratase" evidence="1">
    <location>
        <begin position="3"/>
        <end position="75"/>
    </location>
</feature>
<evidence type="ECO:0000313" key="3">
    <source>
        <dbReference type="Proteomes" id="UP000733379"/>
    </source>
</evidence>
<dbReference type="InterPro" id="IPR051783">
    <property type="entry name" value="NAD(P)-dependent_oxidoreduct"/>
</dbReference>
<dbReference type="Pfam" id="PF01370">
    <property type="entry name" value="Epimerase"/>
    <property type="match status" value="1"/>
</dbReference>
<dbReference type="Proteomes" id="UP000733379">
    <property type="component" value="Unassembled WGS sequence"/>
</dbReference>
<dbReference type="InterPro" id="IPR036291">
    <property type="entry name" value="NAD(P)-bd_dom_sf"/>
</dbReference>